<keyword evidence="3" id="KW-0804">Transcription</keyword>
<dbReference type="PROSITE" id="PS51078">
    <property type="entry name" value="ICLR_ED"/>
    <property type="match status" value="1"/>
</dbReference>
<evidence type="ECO:0000259" key="7">
    <source>
        <dbReference type="PROSITE" id="PS51078"/>
    </source>
</evidence>
<dbReference type="GO" id="GO:0045892">
    <property type="term" value="P:negative regulation of DNA-templated transcription"/>
    <property type="evidence" value="ECO:0007669"/>
    <property type="project" value="TreeGrafter"/>
</dbReference>
<dbReference type="InterPro" id="IPR029016">
    <property type="entry name" value="GAF-like_dom_sf"/>
</dbReference>
<dbReference type="InterPro" id="IPR005471">
    <property type="entry name" value="Tscrpt_reg_IclR_N"/>
</dbReference>
<dbReference type="GO" id="GO:0003677">
    <property type="term" value="F:DNA binding"/>
    <property type="evidence" value="ECO:0007669"/>
    <property type="project" value="UniProtKB-KW"/>
</dbReference>
<dbReference type="EMBL" id="BJXX01000132">
    <property type="protein sequence ID" value="GEN35435.1"/>
    <property type="molecule type" value="Genomic_DNA"/>
</dbReference>
<name>A0A511V930_9BACL</name>
<dbReference type="InterPro" id="IPR014757">
    <property type="entry name" value="Tscrpt_reg_IclR_C"/>
</dbReference>
<dbReference type="PANTHER" id="PTHR30136">
    <property type="entry name" value="HELIX-TURN-HELIX TRANSCRIPTIONAL REGULATOR, ICLR FAMILY"/>
    <property type="match status" value="1"/>
</dbReference>
<gene>
    <name evidence="8" type="ORF">ADA01nite_28950</name>
</gene>
<evidence type="ECO:0000256" key="2">
    <source>
        <dbReference type="ARBA" id="ARBA00023125"/>
    </source>
</evidence>
<dbReference type="Gene3D" id="1.10.10.10">
    <property type="entry name" value="Winged helix-like DNA-binding domain superfamily/Winged helix DNA-binding domain"/>
    <property type="match status" value="1"/>
</dbReference>
<reference evidence="8 9" key="1">
    <citation type="submission" date="2019-07" db="EMBL/GenBank/DDBJ databases">
        <title>Whole genome shotgun sequence of Aneurinibacillus danicus NBRC 102444.</title>
        <authorList>
            <person name="Hosoyama A."/>
            <person name="Uohara A."/>
            <person name="Ohji S."/>
            <person name="Ichikawa N."/>
        </authorList>
    </citation>
    <scope>NUCLEOTIDE SEQUENCE [LARGE SCALE GENOMIC DNA]</scope>
    <source>
        <strain evidence="8 9">NBRC 102444</strain>
    </source>
</reference>
<evidence type="ECO:0000259" key="6">
    <source>
        <dbReference type="PROSITE" id="PS51077"/>
    </source>
</evidence>
<keyword evidence="1" id="KW-0805">Transcription regulation</keyword>
<evidence type="ECO:0000256" key="5">
    <source>
        <dbReference type="ARBA" id="ARBA00070406"/>
    </source>
</evidence>
<dbReference type="InterPro" id="IPR036388">
    <property type="entry name" value="WH-like_DNA-bd_sf"/>
</dbReference>
<dbReference type="AlphaFoldDB" id="A0A511V930"/>
<keyword evidence="9" id="KW-1185">Reference proteome</keyword>
<dbReference type="SUPFAM" id="SSF55781">
    <property type="entry name" value="GAF domain-like"/>
    <property type="match status" value="1"/>
</dbReference>
<sequence length="250" mass="28276">MQTIHRAIQVLKAFTFENRELSLADLHKKLGISKSSLQRILKTLSAEGLLERDEKQKSYKLGLELYFLGQLVGVNSHLLSIAKPYMEKLSNETGESITLNIIHDKKRKCIGYVQGKHELTTFTHIGHYSPLYAGASAKVLLAFLPDQLRDQLLNEMEFVSITANTIVDKNNLRSELLKIREQGYATSEGERVLGAFSFCAPITNHVNEIVASLSITMPVIRVGNDTYEDYVNLIKDYARQISTHYAKSFR</sequence>
<dbReference type="Proteomes" id="UP000321157">
    <property type="component" value="Unassembled WGS sequence"/>
</dbReference>
<protein>
    <recommendedName>
        <fullName evidence="5">Glycerol operon regulatory protein</fullName>
    </recommendedName>
</protein>
<evidence type="ECO:0000313" key="9">
    <source>
        <dbReference type="Proteomes" id="UP000321157"/>
    </source>
</evidence>
<dbReference type="FunFam" id="1.10.10.10:FF:000056">
    <property type="entry name" value="IclR family transcriptional regulator"/>
    <property type="match status" value="1"/>
</dbReference>
<keyword evidence="2" id="KW-0238">DNA-binding</keyword>
<comment type="function">
    <text evidence="4">May be an activator protein for the gylABX operon.</text>
</comment>
<accession>A0A511V930</accession>
<dbReference type="Gene3D" id="3.30.450.40">
    <property type="match status" value="1"/>
</dbReference>
<organism evidence="8 9">
    <name type="scientific">Aneurinibacillus danicus</name>
    <dbReference type="NCBI Taxonomy" id="267746"/>
    <lineage>
        <taxon>Bacteria</taxon>
        <taxon>Bacillati</taxon>
        <taxon>Bacillota</taxon>
        <taxon>Bacilli</taxon>
        <taxon>Bacillales</taxon>
        <taxon>Paenibacillaceae</taxon>
        <taxon>Aneurinibacillus group</taxon>
        <taxon>Aneurinibacillus</taxon>
    </lineage>
</organism>
<dbReference type="SUPFAM" id="SSF46785">
    <property type="entry name" value="Winged helix' DNA-binding domain"/>
    <property type="match status" value="1"/>
</dbReference>
<dbReference type="PANTHER" id="PTHR30136:SF35">
    <property type="entry name" value="HTH-TYPE TRANSCRIPTIONAL REGULATOR RV1719"/>
    <property type="match status" value="1"/>
</dbReference>
<feature type="domain" description="HTH iclR-type" evidence="6">
    <location>
        <begin position="1"/>
        <end position="63"/>
    </location>
</feature>
<dbReference type="PROSITE" id="PS51077">
    <property type="entry name" value="HTH_ICLR"/>
    <property type="match status" value="1"/>
</dbReference>
<dbReference type="InterPro" id="IPR036390">
    <property type="entry name" value="WH_DNA-bd_sf"/>
</dbReference>
<comment type="caution">
    <text evidence="8">The sequence shown here is derived from an EMBL/GenBank/DDBJ whole genome shotgun (WGS) entry which is preliminary data.</text>
</comment>
<dbReference type="SMART" id="SM00346">
    <property type="entry name" value="HTH_ICLR"/>
    <property type="match status" value="1"/>
</dbReference>
<evidence type="ECO:0000256" key="3">
    <source>
        <dbReference type="ARBA" id="ARBA00023163"/>
    </source>
</evidence>
<feature type="domain" description="IclR-ED" evidence="7">
    <location>
        <begin position="64"/>
        <end position="247"/>
    </location>
</feature>
<dbReference type="InterPro" id="IPR050707">
    <property type="entry name" value="HTH_MetabolicPath_Reg"/>
</dbReference>
<proteinExistence type="predicted"/>
<evidence type="ECO:0000256" key="1">
    <source>
        <dbReference type="ARBA" id="ARBA00023015"/>
    </source>
</evidence>
<evidence type="ECO:0000256" key="4">
    <source>
        <dbReference type="ARBA" id="ARBA00058938"/>
    </source>
</evidence>
<evidence type="ECO:0000313" key="8">
    <source>
        <dbReference type="EMBL" id="GEN35435.1"/>
    </source>
</evidence>
<dbReference type="Pfam" id="PF09339">
    <property type="entry name" value="HTH_IclR"/>
    <property type="match status" value="1"/>
</dbReference>
<dbReference type="GO" id="GO:0003700">
    <property type="term" value="F:DNA-binding transcription factor activity"/>
    <property type="evidence" value="ECO:0007669"/>
    <property type="project" value="TreeGrafter"/>
</dbReference>
<dbReference type="Pfam" id="PF01614">
    <property type="entry name" value="IclR_C"/>
    <property type="match status" value="1"/>
</dbReference>